<accession>A0A6M9PV88</accession>
<protein>
    <submittedName>
        <fullName evidence="3">Universal stress protein</fullName>
    </submittedName>
</protein>
<dbReference type="AlphaFoldDB" id="A0A6M9PV88"/>
<sequence length="141" mass="15029">MKILLPVDGSKSALNAAKYVAKLAKDLRTKPTVTLISVHDDIGLGHVKQFVAASVVNDYLHEVSEKELKSSQKALDAAGVKHSMVIKRGNVAGEILALANKEKFDLIVMGSKGRTGIIDALMGSIAQKVSNTAKQPVLLIK</sequence>
<feature type="domain" description="UspA" evidence="2">
    <location>
        <begin position="2"/>
        <end position="141"/>
    </location>
</feature>
<dbReference type="PRINTS" id="PR01438">
    <property type="entry name" value="UNVRSLSTRESS"/>
</dbReference>
<reference evidence="3 4" key="1">
    <citation type="submission" date="2018-04" db="EMBL/GenBank/DDBJ databases">
        <title>Polynucleobacter sp. UK-Long2-W17 genome.</title>
        <authorList>
            <person name="Hahn M.W."/>
        </authorList>
    </citation>
    <scope>NUCLEOTIDE SEQUENCE [LARGE SCALE GENOMIC DNA]</scope>
    <source>
        <strain evidence="3 4">UK-Long2-W17</strain>
    </source>
</reference>
<evidence type="ECO:0000256" key="1">
    <source>
        <dbReference type="ARBA" id="ARBA00008791"/>
    </source>
</evidence>
<gene>
    <name evidence="3" type="ORF">DN92_01975</name>
</gene>
<keyword evidence="4" id="KW-1185">Reference proteome</keyword>
<dbReference type="RefSeq" id="WP_173959673.1">
    <property type="nucleotide sequence ID" value="NZ_CBCSCC010000013.1"/>
</dbReference>
<evidence type="ECO:0000313" key="3">
    <source>
        <dbReference type="EMBL" id="QKM59903.1"/>
    </source>
</evidence>
<comment type="similarity">
    <text evidence="1">Belongs to the universal stress protein A family.</text>
</comment>
<proteinExistence type="inferred from homology"/>
<dbReference type="InterPro" id="IPR006016">
    <property type="entry name" value="UspA"/>
</dbReference>
<evidence type="ECO:0000313" key="4">
    <source>
        <dbReference type="Proteomes" id="UP000501090"/>
    </source>
</evidence>
<evidence type="ECO:0000259" key="2">
    <source>
        <dbReference type="Pfam" id="PF00582"/>
    </source>
</evidence>
<dbReference type="Pfam" id="PF00582">
    <property type="entry name" value="Usp"/>
    <property type="match status" value="1"/>
</dbReference>
<dbReference type="Proteomes" id="UP000501090">
    <property type="component" value="Chromosome"/>
</dbReference>
<organism evidence="3 4">
    <name type="scientific">Polynucleobacter arcticus</name>
    <dbReference type="NCBI Taxonomy" id="1743165"/>
    <lineage>
        <taxon>Bacteria</taxon>
        <taxon>Pseudomonadati</taxon>
        <taxon>Pseudomonadota</taxon>
        <taxon>Betaproteobacteria</taxon>
        <taxon>Burkholderiales</taxon>
        <taxon>Burkholderiaceae</taxon>
        <taxon>Polynucleobacter</taxon>
    </lineage>
</organism>
<dbReference type="PANTHER" id="PTHR46268">
    <property type="entry name" value="STRESS RESPONSE PROTEIN NHAX"/>
    <property type="match status" value="1"/>
</dbReference>
<dbReference type="InterPro" id="IPR014729">
    <property type="entry name" value="Rossmann-like_a/b/a_fold"/>
</dbReference>
<dbReference type="Gene3D" id="3.40.50.620">
    <property type="entry name" value="HUPs"/>
    <property type="match status" value="1"/>
</dbReference>
<dbReference type="InterPro" id="IPR006015">
    <property type="entry name" value="Universal_stress_UspA"/>
</dbReference>
<dbReference type="SUPFAM" id="SSF52402">
    <property type="entry name" value="Adenine nucleotide alpha hydrolases-like"/>
    <property type="match status" value="1"/>
</dbReference>
<dbReference type="KEGG" id="pard:DN92_01975"/>
<dbReference type="CDD" id="cd00293">
    <property type="entry name" value="USP-like"/>
    <property type="match status" value="1"/>
</dbReference>
<dbReference type="PANTHER" id="PTHR46268:SF6">
    <property type="entry name" value="UNIVERSAL STRESS PROTEIN UP12"/>
    <property type="match status" value="1"/>
</dbReference>
<dbReference type="EMBL" id="CP028940">
    <property type="protein sequence ID" value="QKM59903.1"/>
    <property type="molecule type" value="Genomic_DNA"/>
</dbReference>
<name>A0A6M9PV88_9BURK</name>